<protein>
    <submittedName>
        <fullName evidence="2">Uncharacterized protein</fullName>
    </submittedName>
</protein>
<proteinExistence type="predicted"/>
<reference evidence="2" key="1">
    <citation type="submission" date="2022-11" db="UniProtKB">
        <authorList>
            <consortium name="WormBaseParasite"/>
        </authorList>
    </citation>
    <scope>IDENTIFICATION</scope>
</reference>
<dbReference type="WBParaSite" id="nRc.2.0.1.t16952-RA">
    <property type="protein sequence ID" value="nRc.2.0.1.t16952-RA"/>
    <property type="gene ID" value="nRc.2.0.1.g16952"/>
</dbReference>
<organism evidence="1 2">
    <name type="scientific">Romanomermis culicivorax</name>
    <name type="common">Nematode worm</name>
    <dbReference type="NCBI Taxonomy" id="13658"/>
    <lineage>
        <taxon>Eukaryota</taxon>
        <taxon>Metazoa</taxon>
        <taxon>Ecdysozoa</taxon>
        <taxon>Nematoda</taxon>
        <taxon>Enoplea</taxon>
        <taxon>Dorylaimia</taxon>
        <taxon>Mermithida</taxon>
        <taxon>Mermithoidea</taxon>
        <taxon>Mermithidae</taxon>
        <taxon>Romanomermis</taxon>
    </lineage>
</organism>
<dbReference type="AlphaFoldDB" id="A0A915ISF0"/>
<accession>A0A915ISF0</accession>
<dbReference type="Proteomes" id="UP000887565">
    <property type="component" value="Unplaced"/>
</dbReference>
<keyword evidence="1" id="KW-1185">Reference proteome</keyword>
<sequence>MLEMYKRGGLSYIAEKRRKETLLTYMELRPQKSTSHRAAKILGTALGTLEVTEFRSNRTLEVMDRTELVGPHG</sequence>
<evidence type="ECO:0000313" key="2">
    <source>
        <dbReference type="WBParaSite" id="nRc.2.0.1.t16952-RA"/>
    </source>
</evidence>
<evidence type="ECO:0000313" key="1">
    <source>
        <dbReference type="Proteomes" id="UP000887565"/>
    </source>
</evidence>
<name>A0A915ISF0_ROMCU</name>